<evidence type="ECO:0000313" key="1">
    <source>
        <dbReference type="EMBL" id="SDP45132.1"/>
    </source>
</evidence>
<dbReference type="RefSeq" id="WP_090187387.1">
    <property type="nucleotide sequence ID" value="NZ_LT629705.1"/>
</dbReference>
<sequence length="122" mass="13925">MAQFEPGHLHIERHALTDDDVNYNVCIDYKVAQDPKDGKEKGMLFTMHGSIQGKDFNEEFFLPKDQAYNFASNVTKIAEKYGIPKTHSSIGSAHKHYDLMFEDVRVQLNMKSGDPVNPEHLD</sequence>
<gene>
    <name evidence="1" type="ORF">SAMN04489798_5820</name>
</gene>
<dbReference type="AlphaFoldDB" id="A0A1H0STM8"/>
<dbReference type="Proteomes" id="UP000198827">
    <property type="component" value="Chromosome I"/>
</dbReference>
<proteinExistence type="predicted"/>
<evidence type="ECO:0008006" key="3">
    <source>
        <dbReference type="Google" id="ProtNLM"/>
    </source>
</evidence>
<evidence type="ECO:0000313" key="2">
    <source>
        <dbReference type="Proteomes" id="UP000198827"/>
    </source>
</evidence>
<organism evidence="1 2">
    <name type="scientific">Pseudomonas arsenicoxydans</name>
    <dbReference type="NCBI Taxonomy" id="702115"/>
    <lineage>
        <taxon>Bacteria</taxon>
        <taxon>Pseudomonadati</taxon>
        <taxon>Pseudomonadota</taxon>
        <taxon>Gammaproteobacteria</taxon>
        <taxon>Pseudomonadales</taxon>
        <taxon>Pseudomonadaceae</taxon>
        <taxon>Pseudomonas</taxon>
    </lineage>
</organism>
<accession>A0A1H0STM8</accession>
<name>A0A1H0STM8_9PSED</name>
<dbReference type="InterPro" id="IPR032024">
    <property type="entry name" value="DUF5064"/>
</dbReference>
<dbReference type="Pfam" id="PF16703">
    <property type="entry name" value="DUF5064"/>
    <property type="match status" value="1"/>
</dbReference>
<protein>
    <recommendedName>
        <fullName evidence="3">DUF5064 domain-containing protein</fullName>
    </recommendedName>
</protein>
<dbReference type="Gene3D" id="3.30.160.370">
    <property type="entry name" value="Domain of unknown function DUF5064"/>
    <property type="match status" value="1"/>
</dbReference>
<reference evidence="1 2" key="1">
    <citation type="submission" date="2016-10" db="EMBL/GenBank/DDBJ databases">
        <authorList>
            <person name="de Groot N.N."/>
        </authorList>
    </citation>
    <scope>NUCLEOTIDE SEQUENCE [LARGE SCALE GENOMIC DNA]</scope>
    <source>
        <strain evidence="1 2">CECT 7543</strain>
    </source>
</reference>
<dbReference type="OrthoDB" id="6941547at2"/>
<dbReference type="EMBL" id="LT629705">
    <property type="protein sequence ID" value="SDP45132.1"/>
    <property type="molecule type" value="Genomic_DNA"/>
</dbReference>